<dbReference type="EMBL" id="LZPO01035752">
    <property type="protein sequence ID" value="OBS75682.1"/>
    <property type="molecule type" value="Genomic_DNA"/>
</dbReference>
<feature type="compositionally biased region" description="Basic and acidic residues" evidence="7">
    <location>
        <begin position="62"/>
        <end position="71"/>
    </location>
</feature>
<keyword evidence="3" id="KW-0808">Transferase</keyword>
<evidence type="ECO:0000256" key="1">
    <source>
        <dbReference type="ARBA" id="ARBA00012418"/>
    </source>
</evidence>
<feature type="non-terminal residue" evidence="9">
    <location>
        <position position="83"/>
    </location>
</feature>
<proteinExistence type="predicted"/>
<dbReference type="OrthoDB" id="270392at2759"/>
<dbReference type="PANTHER" id="PTHR19376">
    <property type="entry name" value="DNA-DIRECTED RNA POLYMERASE"/>
    <property type="match status" value="1"/>
</dbReference>
<dbReference type="PANTHER" id="PTHR19376:SF32">
    <property type="entry name" value="DNA-DIRECTED RNA POLYMERASE III SUBUNIT RPC1"/>
    <property type="match status" value="1"/>
</dbReference>
<evidence type="ECO:0000256" key="7">
    <source>
        <dbReference type="SAM" id="MobiDB-lite"/>
    </source>
</evidence>
<feature type="domain" description="RNA polymerase Rpb1" evidence="8">
    <location>
        <begin position="2"/>
        <end position="55"/>
    </location>
</feature>
<sequence>MELGSAVDASCAQSIGEPGTEMTLKTFHFAGVAYMNITLGVPLIKNIIHTSKAIRLATRESGPAHDWDSSYERPSSTLHSTNG</sequence>
<reference evidence="9 10" key="1">
    <citation type="submission" date="2016-06" db="EMBL/GenBank/DDBJ databases">
        <title>The Draft Genome Sequence and Annotation of the Desert Woodrat Neotoma lepida.</title>
        <authorList>
            <person name="Campbell M."/>
            <person name="Oakeson K.F."/>
            <person name="Yandell M."/>
            <person name="Halpert J.R."/>
            <person name="Dearing D."/>
        </authorList>
    </citation>
    <scope>NUCLEOTIDE SEQUENCE [LARGE SCALE GENOMIC DNA]</scope>
    <source>
        <strain evidence="9">417</strain>
        <tissue evidence="9">Liver</tissue>
    </source>
</reference>
<organism evidence="9 10">
    <name type="scientific">Neotoma lepida</name>
    <name type="common">Desert woodrat</name>
    <dbReference type="NCBI Taxonomy" id="56216"/>
    <lineage>
        <taxon>Eukaryota</taxon>
        <taxon>Metazoa</taxon>
        <taxon>Chordata</taxon>
        <taxon>Craniata</taxon>
        <taxon>Vertebrata</taxon>
        <taxon>Euteleostomi</taxon>
        <taxon>Mammalia</taxon>
        <taxon>Eutheria</taxon>
        <taxon>Euarchontoglires</taxon>
        <taxon>Glires</taxon>
        <taxon>Rodentia</taxon>
        <taxon>Myomorpha</taxon>
        <taxon>Muroidea</taxon>
        <taxon>Cricetidae</taxon>
        <taxon>Neotominae</taxon>
        <taxon>Neotoma</taxon>
    </lineage>
</organism>
<dbReference type="InterPro" id="IPR045867">
    <property type="entry name" value="DNA-dir_RpoC_beta_prime"/>
</dbReference>
<dbReference type="EC" id="2.7.7.6" evidence="1"/>
<dbReference type="Pfam" id="PF04998">
    <property type="entry name" value="RNA_pol_Rpb1_5"/>
    <property type="match status" value="1"/>
</dbReference>
<name>A0A1A6HDG7_NEOLE</name>
<evidence type="ECO:0000256" key="6">
    <source>
        <dbReference type="ARBA" id="ARBA00048552"/>
    </source>
</evidence>
<keyword evidence="10" id="KW-1185">Reference proteome</keyword>
<comment type="caution">
    <text evidence="9">The sequence shown here is derived from an EMBL/GenBank/DDBJ whole genome shotgun (WGS) entry which is preliminary data.</text>
</comment>
<comment type="catalytic activity">
    <reaction evidence="6">
        <text>RNA(n) + a ribonucleoside 5'-triphosphate = RNA(n+1) + diphosphate</text>
        <dbReference type="Rhea" id="RHEA:21248"/>
        <dbReference type="Rhea" id="RHEA-COMP:14527"/>
        <dbReference type="Rhea" id="RHEA-COMP:17342"/>
        <dbReference type="ChEBI" id="CHEBI:33019"/>
        <dbReference type="ChEBI" id="CHEBI:61557"/>
        <dbReference type="ChEBI" id="CHEBI:140395"/>
        <dbReference type="EC" id="2.7.7.6"/>
    </reaction>
</comment>
<evidence type="ECO:0000259" key="8">
    <source>
        <dbReference type="Pfam" id="PF04998"/>
    </source>
</evidence>
<dbReference type="AlphaFoldDB" id="A0A1A6HDG7"/>
<evidence type="ECO:0000313" key="9">
    <source>
        <dbReference type="EMBL" id="OBS75682.1"/>
    </source>
</evidence>
<evidence type="ECO:0000313" key="10">
    <source>
        <dbReference type="Proteomes" id="UP000092124"/>
    </source>
</evidence>
<evidence type="ECO:0000256" key="5">
    <source>
        <dbReference type="ARBA" id="ARBA00023163"/>
    </source>
</evidence>
<dbReference type="GO" id="GO:0005666">
    <property type="term" value="C:RNA polymerase III complex"/>
    <property type="evidence" value="ECO:0007669"/>
    <property type="project" value="TreeGrafter"/>
</dbReference>
<dbReference type="GO" id="GO:0003677">
    <property type="term" value="F:DNA binding"/>
    <property type="evidence" value="ECO:0007669"/>
    <property type="project" value="InterPro"/>
</dbReference>
<evidence type="ECO:0000256" key="2">
    <source>
        <dbReference type="ARBA" id="ARBA00022478"/>
    </source>
</evidence>
<evidence type="ECO:0000256" key="3">
    <source>
        <dbReference type="ARBA" id="ARBA00022679"/>
    </source>
</evidence>
<accession>A0A1A6HDG7</accession>
<dbReference type="GO" id="GO:0003899">
    <property type="term" value="F:DNA-directed RNA polymerase activity"/>
    <property type="evidence" value="ECO:0007669"/>
    <property type="project" value="UniProtKB-EC"/>
</dbReference>
<keyword evidence="5" id="KW-0804">Transcription</keyword>
<dbReference type="GO" id="GO:0006351">
    <property type="term" value="P:DNA-templated transcription"/>
    <property type="evidence" value="ECO:0007669"/>
    <property type="project" value="InterPro"/>
</dbReference>
<keyword evidence="4" id="KW-0548">Nucleotidyltransferase</keyword>
<feature type="compositionally biased region" description="Polar residues" evidence="7">
    <location>
        <begin position="72"/>
        <end position="83"/>
    </location>
</feature>
<keyword evidence="2" id="KW-0240">DNA-directed RNA polymerase</keyword>
<dbReference type="SUPFAM" id="SSF64484">
    <property type="entry name" value="beta and beta-prime subunits of DNA dependent RNA-polymerase"/>
    <property type="match status" value="1"/>
</dbReference>
<feature type="region of interest" description="Disordered" evidence="7">
    <location>
        <begin position="59"/>
        <end position="83"/>
    </location>
</feature>
<gene>
    <name evidence="9" type="ORF">A6R68_17866</name>
</gene>
<dbReference type="STRING" id="56216.A0A1A6HDG7"/>
<dbReference type="Proteomes" id="UP000092124">
    <property type="component" value="Unassembled WGS sequence"/>
</dbReference>
<dbReference type="InterPro" id="IPR007081">
    <property type="entry name" value="RNA_pol_Rpb1_5"/>
</dbReference>
<evidence type="ECO:0000256" key="4">
    <source>
        <dbReference type="ARBA" id="ARBA00022695"/>
    </source>
</evidence>
<protein>
    <recommendedName>
        <fullName evidence="1">DNA-directed RNA polymerase</fullName>
        <ecNumber evidence="1">2.7.7.6</ecNumber>
    </recommendedName>
</protein>